<proteinExistence type="predicted"/>
<organism evidence="1">
    <name type="scientific">Brassica napus</name>
    <name type="common">Rape</name>
    <dbReference type="NCBI Taxonomy" id="3708"/>
    <lineage>
        <taxon>Eukaryota</taxon>
        <taxon>Viridiplantae</taxon>
        <taxon>Streptophyta</taxon>
        <taxon>Embryophyta</taxon>
        <taxon>Tracheophyta</taxon>
        <taxon>Spermatophyta</taxon>
        <taxon>Magnoliopsida</taxon>
        <taxon>eudicotyledons</taxon>
        <taxon>Gunneridae</taxon>
        <taxon>Pentapetalae</taxon>
        <taxon>rosids</taxon>
        <taxon>malvids</taxon>
        <taxon>Brassicales</taxon>
        <taxon>Brassicaceae</taxon>
        <taxon>Brassiceae</taxon>
        <taxon>Brassica</taxon>
    </lineage>
</organism>
<dbReference type="Proteomes" id="UP001295469">
    <property type="component" value="Chromosome C06"/>
</dbReference>
<name>A0A816Q9Z4_BRANA</name>
<accession>A0A816Q9Z4</accession>
<protein>
    <submittedName>
        <fullName evidence="1">(rape) hypothetical protein</fullName>
    </submittedName>
</protein>
<reference evidence="1" key="1">
    <citation type="submission" date="2021-01" db="EMBL/GenBank/DDBJ databases">
        <authorList>
            <consortium name="Genoscope - CEA"/>
            <person name="William W."/>
        </authorList>
    </citation>
    <scope>NUCLEOTIDE SEQUENCE</scope>
</reference>
<sequence length="85" mass="10223">MLCNTSATNFPREMEFLGVECSRFRDKYFIWHFMVIQFLFFYDEDVESPDHVFLGICYLQMHWHDGLTSKDSTVIFPVLTVLRFL</sequence>
<evidence type="ECO:0000313" key="1">
    <source>
        <dbReference type="EMBL" id="CAF2058731.1"/>
    </source>
</evidence>
<dbReference type="AlphaFoldDB" id="A0A816Q9Z4"/>
<dbReference type="EMBL" id="HG994370">
    <property type="protein sequence ID" value="CAF2058731.1"/>
    <property type="molecule type" value="Genomic_DNA"/>
</dbReference>
<gene>
    <name evidence="1" type="ORF">DARMORV10_C06P22480.1</name>
</gene>